<proteinExistence type="predicted"/>
<comment type="caution">
    <text evidence="2">The sequence shown here is derived from an EMBL/GenBank/DDBJ whole genome shotgun (WGS) entry which is preliminary data.</text>
</comment>
<evidence type="ECO:0000313" key="2">
    <source>
        <dbReference type="EMBL" id="RSL44196.1"/>
    </source>
</evidence>
<name>A0A428NTS7_9HYPO</name>
<feature type="region of interest" description="Disordered" evidence="1">
    <location>
        <begin position="244"/>
        <end position="264"/>
    </location>
</feature>
<accession>A0A428NTS7</accession>
<sequence length="296" mass="33330">MWLLTRQKARHREEQRRLNSVPQQQRYLTETLSSPSAIWTLTSIKLPKTPEADFKRDANNPPCRGGHGSKTIRIKGYVVHIDMILHHEVTYKLTKDTIDTLTEHHKELYCVEAANDSGRPDREQRGRELHKGFVQAINKFILRTHVSALRGLKEGGTGKILEQRGDKVKETILSLMNLPCPRAVDAIQQNSVFPMDNVCSQFGMLSCQTAIELWKVPSSGSDVAQPTSTDDCLVRVPMAQCNPAPPPFPPSRTQQPTSPTICLRRRRSSPPCPYPVTITDTARANARSVRLRMPLP</sequence>
<feature type="compositionally biased region" description="Low complexity" evidence="1">
    <location>
        <begin position="251"/>
        <end position="260"/>
    </location>
</feature>
<organism evidence="2 3">
    <name type="scientific">Fusarium duplospermum</name>
    <dbReference type="NCBI Taxonomy" id="1325734"/>
    <lineage>
        <taxon>Eukaryota</taxon>
        <taxon>Fungi</taxon>
        <taxon>Dikarya</taxon>
        <taxon>Ascomycota</taxon>
        <taxon>Pezizomycotina</taxon>
        <taxon>Sordariomycetes</taxon>
        <taxon>Hypocreomycetidae</taxon>
        <taxon>Hypocreales</taxon>
        <taxon>Nectriaceae</taxon>
        <taxon>Fusarium</taxon>
        <taxon>Fusarium solani species complex</taxon>
    </lineage>
</organism>
<reference evidence="2 3" key="1">
    <citation type="submission" date="2017-06" db="EMBL/GenBank/DDBJ databases">
        <title>Comparative genomic analysis of Ambrosia Fusariam Clade fungi.</title>
        <authorList>
            <person name="Stajich J.E."/>
            <person name="Carrillo J."/>
            <person name="Kijimoto T."/>
            <person name="Eskalen A."/>
            <person name="O'Donnell K."/>
            <person name="Kasson M."/>
        </authorList>
    </citation>
    <scope>NUCLEOTIDE SEQUENCE [LARGE SCALE GENOMIC DNA]</scope>
    <source>
        <strain evidence="2 3">NRRL62584</strain>
    </source>
</reference>
<keyword evidence="3" id="KW-1185">Reference proteome</keyword>
<evidence type="ECO:0000313" key="3">
    <source>
        <dbReference type="Proteomes" id="UP000288168"/>
    </source>
</evidence>
<dbReference type="STRING" id="1325734.A0A428NTS7"/>
<protein>
    <submittedName>
        <fullName evidence="2">Uncharacterized protein</fullName>
    </submittedName>
</protein>
<dbReference type="AlphaFoldDB" id="A0A428NTS7"/>
<dbReference type="EMBL" id="NKCI01000298">
    <property type="protein sequence ID" value="RSL44196.1"/>
    <property type="molecule type" value="Genomic_DNA"/>
</dbReference>
<dbReference type="Proteomes" id="UP000288168">
    <property type="component" value="Unassembled WGS sequence"/>
</dbReference>
<evidence type="ECO:0000256" key="1">
    <source>
        <dbReference type="SAM" id="MobiDB-lite"/>
    </source>
</evidence>
<dbReference type="OrthoDB" id="5352472at2759"/>
<gene>
    <name evidence="2" type="ORF">CEP54_014778</name>
</gene>